<sequence length="374" mass="41818">MAYAFAGLLIATTLVCCSNAKEGPIGQTETSVKVGAWYFGGWSFPPDTNGHTFHISPTLTTAYLDREPLWGWREDTPGVMEQQINYAAQAGLDFWGFCWYDNTLRPDDAALMDHLNTALDLFMQANNRELLDFFLLSCFPVSSVNWEKVCDRIIAYFNAPNYLRVDGKPVIAFFNTDELLDGLGGVEGVKSALELFREKARKAGHDEVLIGARTFPRPQDPTYQDTYQACGFDFLTTYNNADDGRRNAGSNPFEALLEGDRKSWNGIADHTTLPFLPVVGAGYDMRPWAADHPNLPASDYWYSGVTPEKIAEHLADGIQWVKGRRTKTLGKMVVLYAWNENGEGAWLTPTKSEGTARLDQIKQVIEQEALTNEN</sequence>
<keyword evidence="2" id="KW-1185">Reference proteome</keyword>
<accession>A0ABQ1M7F5</accession>
<dbReference type="EMBL" id="BMIK01000010">
    <property type="protein sequence ID" value="GGC34989.1"/>
    <property type="molecule type" value="Genomic_DNA"/>
</dbReference>
<dbReference type="Proteomes" id="UP000597338">
    <property type="component" value="Unassembled WGS sequence"/>
</dbReference>
<comment type="caution">
    <text evidence="1">The sequence shown here is derived from an EMBL/GenBank/DDBJ whole genome shotgun (WGS) entry which is preliminary data.</text>
</comment>
<organism evidence="1 2">
    <name type="scientific">Parapedobacter defluvii</name>
    <dbReference type="NCBI Taxonomy" id="2045106"/>
    <lineage>
        <taxon>Bacteria</taxon>
        <taxon>Pseudomonadati</taxon>
        <taxon>Bacteroidota</taxon>
        <taxon>Sphingobacteriia</taxon>
        <taxon>Sphingobacteriales</taxon>
        <taxon>Sphingobacteriaceae</taxon>
        <taxon>Parapedobacter</taxon>
    </lineage>
</organism>
<protein>
    <recommendedName>
        <fullName evidence="3">Glycosyltransferase WbsX</fullName>
    </recommendedName>
</protein>
<dbReference type="PANTHER" id="PTHR41244:SF1">
    <property type="entry name" value="GLYCOSYLTRANSFERASE"/>
    <property type="match status" value="1"/>
</dbReference>
<proteinExistence type="predicted"/>
<dbReference type="InterPro" id="IPR032719">
    <property type="entry name" value="WbsX"/>
</dbReference>
<dbReference type="Pfam" id="PF14307">
    <property type="entry name" value="Glyco_tran_WbsX"/>
    <property type="match status" value="1"/>
</dbReference>
<dbReference type="Gene3D" id="3.20.20.80">
    <property type="entry name" value="Glycosidases"/>
    <property type="match status" value="1"/>
</dbReference>
<dbReference type="PANTHER" id="PTHR41244">
    <property type="entry name" value="RHAMNAN SYNTHESIS F"/>
    <property type="match status" value="1"/>
</dbReference>
<evidence type="ECO:0008006" key="3">
    <source>
        <dbReference type="Google" id="ProtNLM"/>
    </source>
</evidence>
<reference evidence="2" key="1">
    <citation type="journal article" date="2019" name="Int. J. Syst. Evol. Microbiol.">
        <title>The Global Catalogue of Microorganisms (GCM) 10K type strain sequencing project: providing services to taxonomists for standard genome sequencing and annotation.</title>
        <authorList>
            <consortium name="The Broad Institute Genomics Platform"/>
            <consortium name="The Broad Institute Genome Sequencing Center for Infectious Disease"/>
            <person name="Wu L."/>
            <person name="Ma J."/>
        </authorList>
    </citation>
    <scope>NUCLEOTIDE SEQUENCE [LARGE SCALE GENOMIC DNA]</scope>
    <source>
        <strain evidence="2">CGMCC 1.15342</strain>
    </source>
</reference>
<gene>
    <name evidence="1" type="ORF">GCM10011386_28910</name>
</gene>
<evidence type="ECO:0000313" key="2">
    <source>
        <dbReference type="Proteomes" id="UP000597338"/>
    </source>
</evidence>
<name>A0ABQ1M7F5_9SPHI</name>
<evidence type="ECO:0000313" key="1">
    <source>
        <dbReference type="EMBL" id="GGC34989.1"/>
    </source>
</evidence>